<keyword evidence="3 4" id="KW-0067">ATP-binding</keyword>
<proteinExistence type="predicted"/>
<name>A0A418WSW5_9SPHN</name>
<dbReference type="GO" id="GO:0046872">
    <property type="term" value="F:metal ion binding"/>
    <property type="evidence" value="ECO:0007669"/>
    <property type="project" value="InterPro"/>
</dbReference>
<dbReference type="InterPro" id="IPR003806">
    <property type="entry name" value="ATP-grasp_PylC-type"/>
</dbReference>
<dbReference type="InterPro" id="IPR011761">
    <property type="entry name" value="ATP-grasp"/>
</dbReference>
<evidence type="ECO:0000256" key="4">
    <source>
        <dbReference type="PROSITE-ProRule" id="PRU00409"/>
    </source>
</evidence>
<dbReference type="PANTHER" id="PTHR43585">
    <property type="entry name" value="FUMIPYRROLE BIOSYNTHESIS PROTEIN C"/>
    <property type="match status" value="1"/>
</dbReference>
<dbReference type="EMBL" id="QYUM01000002">
    <property type="protein sequence ID" value="RJF94249.1"/>
    <property type="molecule type" value="Genomic_DNA"/>
</dbReference>
<keyword evidence="7" id="KW-1185">Reference proteome</keyword>
<reference evidence="6 7" key="1">
    <citation type="submission" date="2018-09" db="EMBL/GenBank/DDBJ databases">
        <authorList>
            <person name="Zhu H."/>
        </authorList>
    </citation>
    <scope>NUCLEOTIDE SEQUENCE [LARGE SCALE GENOMIC DNA]</scope>
    <source>
        <strain evidence="6 7">K2R01-6</strain>
    </source>
</reference>
<keyword evidence="1" id="KW-0436">Ligase</keyword>
<dbReference type="Pfam" id="PF21360">
    <property type="entry name" value="PylC-like_N"/>
    <property type="match status" value="1"/>
</dbReference>
<evidence type="ECO:0000259" key="5">
    <source>
        <dbReference type="PROSITE" id="PS50975"/>
    </source>
</evidence>
<gene>
    <name evidence="6" type="ORF">D3876_04850</name>
</gene>
<dbReference type="Gene3D" id="3.40.50.20">
    <property type="match status" value="1"/>
</dbReference>
<evidence type="ECO:0000256" key="2">
    <source>
        <dbReference type="ARBA" id="ARBA00022741"/>
    </source>
</evidence>
<dbReference type="GO" id="GO:0005524">
    <property type="term" value="F:ATP binding"/>
    <property type="evidence" value="ECO:0007669"/>
    <property type="project" value="UniProtKB-UniRule"/>
</dbReference>
<dbReference type="Pfam" id="PF02655">
    <property type="entry name" value="ATP-grasp_3"/>
    <property type="match status" value="1"/>
</dbReference>
<feature type="domain" description="ATP-grasp" evidence="5">
    <location>
        <begin position="120"/>
        <end position="293"/>
    </location>
</feature>
<keyword evidence="2 4" id="KW-0547">Nucleotide-binding</keyword>
<dbReference type="Gene3D" id="3.30.470.20">
    <property type="entry name" value="ATP-grasp fold, B domain"/>
    <property type="match status" value="1"/>
</dbReference>
<dbReference type="InterPro" id="IPR013815">
    <property type="entry name" value="ATP_grasp_subdomain_1"/>
</dbReference>
<dbReference type="InterPro" id="IPR048764">
    <property type="entry name" value="PylC_N"/>
</dbReference>
<dbReference type="SUPFAM" id="SSF56059">
    <property type="entry name" value="Glutathione synthetase ATP-binding domain-like"/>
    <property type="match status" value="1"/>
</dbReference>
<evidence type="ECO:0000313" key="7">
    <source>
        <dbReference type="Proteomes" id="UP000286100"/>
    </source>
</evidence>
<accession>A0A418WSW5</accession>
<dbReference type="Proteomes" id="UP000286100">
    <property type="component" value="Unassembled WGS sequence"/>
</dbReference>
<evidence type="ECO:0000313" key="6">
    <source>
        <dbReference type="EMBL" id="RJF94249.1"/>
    </source>
</evidence>
<dbReference type="AlphaFoldDB" id="A0A418WSW5"/>
<organism evidence="6 7">
    <name type="scientific">Sphingomonas cavernae</name>
    <dbReference type="NCBI Taxonomy" id="2320861"/>
    <lineage>
        <taxon>Bacteria</taxon>
        <taxon>Pseudomonadati</taxon>
        <taxon>Pseudomonadota</taxon>
        <taxon>Alphaproteobacteria</taxon>
        <taxon>Sphingomonadales</taxon>
        <taxon>Sphingomonadaceae</taxon>
        <taxon>Sphingomonas</taxon>
    </lineage>
</organism>
<evidence type="ECO:0000256" key="3">
    <source>
        <dbReference type="ARBA" id="ARBA00022840"/>
    </source>
</evidence>
<dbReference type="OrthoDB" id="9765608at2"/>
<dbReference type="Gene3D" id="3.30.1490.20">
    <property type="entry name" value="ATP-grasp fold, A domain"/>
    <property type="match status" value="1"/>
</dbReference>
<protein>
    <submittedName>
        <fullName evidence="6">ATP-grasp domain-containing protein</fullName>
    </submittedName>
</protein>
<dbReference type="InterPro" id="IPR052032">
    <property type="entry name" value="ATP-dep_AA_Ligase"/>
</dbReference>
<dbReference type="GO" id="GO:0016874">
    <property type="term" value="F:ligase activity"/>
    <property type="evidence" value="ECO:0007669"/>
    <property type="project" value="UniProtKB-KW"/>
</dbReference>
<dbReference type="PANTHER" id="PTHR43585:SF2">
    <property type="entry name" value="ATP-GRASP ENZYME FSQD"/>
    <property type="match status" value="1"/>
</dbReference>
<evidence type="ECO:0000256" key="1">
    <source>
        <dbReference type="ARBA" id="ARBA00022598"/>
    </source>
</evidence>
<sequence>MAMLVTSAGRRVELLRSFWSSAAALGVELDLFACDLRPDWSPACHEAGRAFAVPRADDPDYADVVLELCRDNGISLVVPTIDTELHPLALARDRFAAIGATVSVSSPALVGIARDKLRTAEFLAQHHIASPRSAPLDAVEAAAAEWSWPLLVKPAHGSSGRGVQIVHDIAELRRIESNEPFIAQELLRGREHTVNMFFDRSGQLRCAVPHERIQIRAGEVEKGITRRSPQLARLAADMAAALPEPRGALCFQAMVDDAGEAKIFEINARFGGGYPLAHHAGATFSTWLLEEALGRAPGAHDAWRADVIMLRYDAAVFVGS</sequence>
<dbReference type="PROSITE" id="PS50975">
    <property type="entry name" value="ATP_GRASP"/>
    <property type="match status" value="1"/>
</dbReference>
<comment type="caution">
    <text evidence="6">The sequence shown here is derived from an EMBL/GenBank/DDBJ whole genome shotgun (WGS) entry which is preliminary data.</text>
</comment>